<keyword evidence="6" id="KW-1185">Reference proteome</keyword>
<comment type="caution">
    <text evidence="5">The sequence shown here is derived from an EMBL/GenBank/DDBJ whole genome shotgun (WGS) entry which is preliminary data.</text>
</comment>
<dbReference type="GO" id="GO:0046854">
    <property type="term" value="P:phosphatidylinositol phosphate biosynthetic process"/>
    <property type="evidence" value="ECO:0007669"/>
    <property type="project" value="TreeGrafter"/>
</dbReference>
<dbReference type="InterPro" id="IPR051722">
    <property type="entry name" value="Endocytosis_PI4K-reg_protein"/>
</dbReference>
<dbReference type="InterPro" id="IPR019734">
    <property type="entry name" value="TPR_rpt"/>
</dbReference>
<dbReference type="FunFam" id="1.25.40.10:FF:000421">
    <property type="entry name" value="Tetratricopeptide repeat domain 7B"/>
    <property type="match status" value="1"/>
</dbReference>
<evidence type="ECO:0000256" key="1">
    <source>
        <dbReference type="ARBA" id="ARBA00002550"/>
    </source>
</evidence>
<comment type="similarity">
    <text evidence="2">Belongs to the YPP1 family.</text>
</comment>
<feature type="repeat" description="TPR" evidence="3">
    <location>
        <begin position="734"/>
        <end position="767"/>
    </location>
</feature>
<dbReference type="InterPro" id="IPR045819">
    <property type="entry name" value="TTC7_N"/>
</dbReference>
<dbReference type="OrthoDB" id="29013at2759"/>
<dbReference type="GO" id="GO:0005886">
    <property type="term" value="C:plasma membrane"/>
    <property type="evidence" value="ECO:0007669"/>
    <property type="project" value="TreeGrafter"/>
</dbReference>
<gene>
    <name evidence="5" type="ORF">HICCMSTLAB_LOCUS3030</name>
</gene>
<dbReference type="Pfam" id="PF19440">
    <property type="entry name" value="TTC7_N"/>
    <property type="match status" value="1"/>
</dbReference>
<comment type="function">
    <text evidence="1">Involved in endocytosis.</text>
</comment>
<reference evidence="5" key="1">
    <citation type="submission" date="2021-04" db="EMBL/GenBank/DDBJ databases">
        <authorList>
            <person name="Chebbi M.A.C M."/>
        </authorList>
    </citation>
    <scope>NUCLEOTIDE SEQUENCE</scope>
</reference>
<sequence>MTSKKGQTLRIENEIDKYRGEGNWKKVIELANSLKELYPSNECLANFLSGEGKLESFLEETPPIEANITKAKTGLIDAKKDLVLAANEKDKQAVVVLDAHLLLGKLHYAMGLYSEALHHYDFAELHTLTEKPLPPRSLRIIAESYAIQGLCFEKQLPTVKSKYKLSEYQERMIKCFETSGDLSLVYFQELEKSQVTQNGGYSPQPPITSKTMGPILETALLRAPLMHLQSGNIERSINRWREILSAIETTTTQSLRLTLIRQLAELLLRRITNSDYKAPEVAETTTMVASNTLTRKLNNYATINGMVETQKSPWKPKKYQGINMFVPRTINEEIILLLLIGEAMAVRDAVLSQSPEFKEAKSRAHEVATNVYDLLTIVTVKWNQVELLYESFKRAMKFSHEEIHVWTQYALCLIQLGQYAHAYSVLEIVARLAPNKVMPCLLAARMCYEHLEKISTGIEWAKKAVSRENNNPSGLISRCHLYVGIGNSILARSCMVKADKATHSTQALEAFHKAQQYDPNDHLAEYYLAYEYAINRQLNEAMIHVKIALNLRAEHIPSLHLLALLLSAYKQYNDALNLVNSILVEYPDNSNFLYIKAHLQLHSVGAEESIITIKEMLKIWRDLYENQVNVDCNEQQSEKRSETRSIFQLYTTELSDKDSSSVHAQSLAASKIEQALSEVASSLSSFTPKPGPQRAWLLQLQIWLLLTEVFLMLDKPDAAALSLQEATNIFPMSHHIMYTKGLLHEYKSEYNEAKQCYQNAVAINPYHIKSLQHLGLIYHYLGCQRLAEKTLRDAAKIDPNSHQTWYNLGKVLESLGEMETANDCMATALEVENSNPILPISSIGITFE</sequence>
<evidence type="ECO:0000256" key="2">
    <source>
        <dbReference type="ARBA" id="ARBA00038251"/>
    </source>
</evidence>
<dbReference type="Gene3D" id="1.25.40.10">
    <property type="entry name" value="Tetratricopeptide repeat domain"/>
    <property type="match status" value="2"/>
</dbReference>
<name>A0A8J2MC66_COTCN</name>
<dbReference type="InterPro" id="IPR011990">
    <property type="entry name" value="TPR-like_helical_dom_sf"/>
</dbReference>
<dbReference type="PANTHER" id="PTHR23083">
    <property type="entry name" value="TETRATRICOPEPTIDE REPEAT PROTEIN, TPR"/>
    <property type="match status" value="1"/>
</dbReference>
<dbReference type="GO" id="GO:0072659">
    <property type="term" value="P:protein localization to plasma membrane"/>
    <property type="evidence" value="ECO:0007669"/>
    <property type="project" value="TreeGrafter"/>
</dbReference>
<dbReference type="PROSITE" id="PS50005">
    <property type="entry name" value="TPR"/>
    <property type="match status" value="2"/>
</dbReference>
<protein>
    <submittedName>
        <fullName evidence="5">Similar to TTC7B: Tetratricopeptide repeat protein 7B (Homo sapiens)</fullName>
    </submittedName>
</protein>
<keyword evidence="3" id="KW-0802">TPR repeat</keyword>
<dbReference type="Pfam" id="PF13181">
    <property type="entry name" value="TPR_8"/>
    <property type="match status" value="3"/>
</dbReference>
<accession>A0A8J2MC66</accession>
<dbReference type="EMBL" id="CAJNRD030001117">
    <property type="protein sequence ID" value="CAG5079511.1"/>
    <property type="molecule type" value="Genomic_DNA"/>
</dbReference>
<organism evidence="5 6">
    <name type="scientific">Cotesia congregata</name>
    <name type="common">Parasitoid wasp</name>
    <name type="synonym">Apanteles congregatus</name>
    <dbReference type="NCBI Taxonomy" id="51543"/>
    <lineage>
        <taxon>Eukaryota</taxon>
        <taxon>Metazoa</taxon>
        <taxon>Ecdysozoa</taxon>
        <taxon>Arthropoda</taxon>
        <taxon>Hexapoda</taxon>
        <taxon>Insecta</taxon>
        <taxon>Pterygota</taxon>
        <taxon>Neoptera</taxon>
        <taxon>Endopterygota</taxon>
        <taxon>Hymenoptera</taxon>
        <taxon>Apocrita</taxon>
        <taxon>Ichneumonoidea</taxon>
        <taxon>Braconidae</taxon>
        <taxon>Microgastrinae</taxon>
        <taxon>Cotesia</taxon>
    </lineage>
</organism>
<evidence type="ECO:0000313" key="6">
    <source>
        <dbReference type="Proteomes" id="UP000786811"/>
    </source>
</evidence>
<dbReference type="PANTHER" id="PTHR23083:SF464">
    <property type="entry name" value="TETRATRICOPEPTIDE REPEAT DOMAIN 7, ISOFORM A"/>
    <property type="match status" value="1"/>
</dbReference>
<evidence type="ECO:0000256" key="3">
    <source>
        <dbReference type="PROSITE-ProRule" id="PRU00339"/>
    </source>
</evidence>
<dbReference type="Proteomes" id="UP000786811">
    <property type="component" value="Unassembled WGS sequence"/>
</dbReference>
<dbReference type="AlphaFoldDB" id="A0A8J2MC66"/>
<dbReference type="SUPFAM" id="SSF48452">
    <property type="entry name" value="TPR-like"/>
    <property type="match status" value="2"/>
</dbReference>
<feature type="repeat" description="TPR" evidence="3">
    <location>
        <begin position="802"/>
        <end position="835"/>
    </location>
</feature>
<evidence type="ECO:0000313" key="5">
    <source>
        <dbReference type="EMBL" id="CAG5079511.1"/>
    </source>
</evidence>
<dbReference type="SMART" id="SM00028">
    <property type="entry name" value="TPR"/>
    <property type="match status" value="8"/>
</dbReference>
<proteinExistence type="inferred from homology"/>
<evidence type="ECO:0000259" key="4">
    <source>
        <dbReference type="Pfam" id="PF19440"/>
    </source>
</evidence>
<feature type="domain" description="Tetratricopeptide repeat protein 7 N-terminal" evidence="4">
    <location>
        <begin position="4"/>
        <end position="391"/>
    </location>
</feature>